<dbReference type="Proteomes" id="UP000278222">
    <property type="component" value="Unassembled WGS sequence"/>
</dbReference>
<dbReference type="RefSeq" id="WP_123694797.1">
    <property type="nucleotide sequence ID" value="NZ_AP019700.1"/>
</dbReference>
<evidence type="ECO:0000256" key="6">
    <source>
        <dbReference type="ARBA" id="ARBA00022605"/>
    </source>
</evidence>
<dbReference type="PANTHER" id="PTHR43344:SF2">
    <property type="entry name" value="PHOSPHOSERINE PHOSPHATASE"/>
    <property type="match status" value="1"/>
</dbReference>
<dbReference type="OrthoDB" id="9792539at2"/>
<gene>
    <name evidence="14" type="ORF">EDC65_5005</name>
</gene>
<dbReference type="GO" id="GO:0005737">
    <property type="term" value="C:cytoplasm"/>
    <property type="evidence" value="ECO:0007669"/>
    <property type="project" value="TreeGrafter"/>
</dbReference>
<dbReference type="EMBL" id="RJKX01000018">
    <property type="protein sequence ID" value="ROP81150.1"/>
    <property type="molecule type" value="Genomic_DNA"/>
</dbReference>
<evidence type="ECO:0000256" key="10">
    <source>
        <dbReference type="ARBA" id="ARBA00023299"/>
    </source>
</evidence>
<keyword evidence="6" id="KW-0028">Amino-acid biosynthesis</keyword>
<comment type="catalytic activity">
    <reaction evidence="12">
        <text>O-phospho-L-serine + H2O = L-serine + phosphate</text>
        <dbReference type="Rhea" id="RHEA:21208"/>
        <dbReference type="ChEBI" id="CHEBI:15377"/>
        <dbReference type="ChEBI" id="CHEBI:33384"/>
        <dbReference type="ChEBI" id="CHEBI:43474"/>
        <dbReference type="ChEBI" id="CHEBI:57524"/>
        <dbReference type="EC" id="3.1.3.3"/>
    </reaction>
</comment>
<dbReference type="InterPro" id="IPR036412">
    <property type="entry name" value="HAD-like_sf"/>
</dbReference>
<comment type="similarity">
    <text evidence="3">Belongs to the HAD-like hydrolase superfamily. SerB family.</text>
</comment>
<name>A0A3N1KRY1_9PROT</name>
<dbReference type="GO" id="GO:0006564">
    <property type="term" value="P:L-serine biosynthetic process"/>
    <property type="evidence" value="ECO:0007669"/>
    <property type="project" value="UniProtKB-KW"/>
</dbReference>
<dbReference type="InterPro" id="IPR050582">
    <property type="entry name" value="HAD-like_SerB"/>
</dbReference>
<evidence type="ECO:0000256" key="12">
    <source>
        <dbReference type="ARBA" id="ARBA00048138"/>
    </source>
</evidence>
<protein>
    <recommendedName>
        <fullName evidence="5">Phosphoserine phosphatase</fullName>
        <ecNumber evidence="4">3.1.3.3</ecNumber>
    </recommendedName>
    <alternativeName>
        <fullName evidence="11">O-phosphoserine phosphohydrolase</fullName>
    </alternativeName>
</protein>
<evidence type="ECO:0000256" key="8">
    <source>
        <dbReference type="ARBA" id="ARBA00022801"/>
    </source>
</evidence>
<reference evidence="14 15" key="1">
    <citation type="submission" date="2018-11" db="EMBL/GenBank/DDBJ databases">
        <title>Genomic Encyclopedia of Type Strains, Phase IV (KMG-IV): sequencing the most valuable type-strain genomes for metagenomic binning, comparative biology and taxonomic classification.</title>
        <authorList>
            <person name="Goeker M."/>
        </authorList>
    </citation>
    <scope>NUCLEOTIDE SEQUENCE [LARGE SCALE GENOMIC DNA]</scope>
    <source>
        <strain evidence="14 15">DSM 5900</strain>
    </source>
</reference>
<comment type="catalytic activity">
    <reaction evidence="13">
        <text>O-phospho-D-serine + H2O = D-serine + phosphate</text>
        <dbReference type="Rhea" id="RHEA:24873"/>
        <dbReference type="ChEBI" id="CHEBI:15377"/>
        <dbReference type="ChEBI" id="CHEBI:35247"/>
        <dbReference type="ChEBI" id="CHEBI:43474"/>
        <dbReference type="ChEBI" id="CHEBI:58680"/>
        <dbReference type="EC" id="3.1.3.3"/>
    </reaction>
</comment>
<evidence type="ECO:0000313" key="14">
    <source>
        <dbReference type="EMBL" id="ROP81150.1"/>
    </source>
</evidence>
<evidence type="ECO:0000256" key="11">
    <source>
        <dbReference type="ARBA" id="ARBA00031693"/>
    </source>
</evidence>
<sequence length="299" mass="30281">MTHVITLVAGAEEGPLAAGAVSAAMAAIAAAGGAIGQAVWLAPARACDLPFAAPHPEACHAAAMAALAGTAIDVLAVPMAGRRKRLLVTDMEATVIENELLDDMAAMVGLEVEVGAVTRRAMAGEIDFAQALRDRVRLFAGQPRALLDRAAAGIRPMPGAAILVATMRGAGAATALVSGGFLVFVDRVGRLLGFQSVHGNVLGMDGDRLSGDIPSLPVTAAGKRDVLLRLAAEQGLDLEATMAIGDGANDIPMLAAAGLGIGFHPKPVVARAVANRIVHGDLTAALFAQGYRADELIGG</sequence>
<evidence type="ECO:0000256" key="2">
    <source>
        <dbReference type="ARBA" id="ARBA00005135"/>
    </source>
</evidence>
<evidence type="ECO:0000256" key="4">
    <source>
        <dbReference type="ARBA" id="ARBA00012640"/>
    </source>
</evidence>
<evidence type="ECO:0000256" key="5">
    <source>
        <dbReference type="ARBA" id="ARBA00015196"/>
    </source>
</evidence>
<keyword evidence="8" id="KW-0378">Hydrolase</keyword>
<dbReference type="EC" id="3.1.3.3" evidence="4"/>
<evidence type="ECO:0000313" key="15">
    <source>
        <dbReference type="Proteomes" id="UP000278222"/>
    </source>
</evidence>
<proteinExistence type="inferred from homology"/>
<keyword evidence="15" id="KW-1185">Reference proteome</keyword>
<evidence type="ECO:0000256" key="13">
    <source>
        <dbReference type="ARBA" id="ARBA00048523"/>
    </source>
</evidence>
<dbReference type="GO" id="GO:0000287">
    <property type="term" value="F:magnesium ion binding"/>
    <property type="evidence" value="ECO:0007669"/>
    <property type="project" value="TreeGrafter"/>
</dbReference>
<dbReference type="AlphaFoldDB" id="A0A3N1KRY1"/>
<evidence type="ECO:0000256" key="7">
    <source>
        <dbReference type="ARBA" id="ARBA00022723"/>
    </source>
</evidence>
<keyword evidence="9" id="KW-0460">Magnesium</keyword>
<dbReference type="UniPathway" id="UPA00135">
    <property type="reaction ID" value="UER00198"/>
</dbReference>
<evidence type="ECO:0000256" key="3">
    <source>
        <dbReference type="ARBA" id="ARBA00009184"/>
    </source>
</evidence>
<evidence type="ECO:0000256" key="1">
    <source>
        <dbReference type="ARBA" id="ARBA00001946"/>
    </source>
</evidence>
<keyword evidence="7" id="KW-0479">Metal-binding</keyword>
<dbReference type="NCBIfam" id="TIGR00338">
    <property type="entry name" value="serB"/>
    <property type="match status" value="1"/>
</dbReference>
<comment type="caution">
    <text evidence="14">The sequence shown here is derived from an EMBL/GenBank/DDBJ whole genome shotgun (WGS) entry which is preliminary data.</text>
</comment>
<dbReference type="InterPro" id="IPR023214">
    <property type="entry name" value="HAD_sf"/>
</dbReference>
<accession>A0A3N1KRY1</accession>
<dbReference type="Gene3D" id="3.40.50.1000">
    <property type="entry name" value="HAD superfamily/HAD-like"/>
    <property type="match status" value="1"/>
</dbReference>
<dbReference type="PANTHER" id="PTHR43344">
    <property type="entry name" value="PHOSPHOSERINE PHOSPHATASE"/>
    <property type="match status" value="1"/>
</dbReference>
<dbReference type="InterPro" id="IPR004469">
    <property type="entry name" value="PSP"/>
</dbReference>
<keyword evidence="10" id="KW-0718">Serine biosynthesis</keyword>
<dbReference type="SUPFAM" id="SSF56784">
    <property type="entry name" value="HAD-like"/>
    <property type="match status" value="1"/>
</dbReference>
<evidence type="ECO:0000256" key="9">
    <source>
        <dbReference type="ARBA" id="ARBA00022842"/>
    </source>
</evidence>
<dbReference type="Pfam" id="PF12710">
    <property type="entry name" value="HAD"/>
    <property type="match status" value="1"/>
</dbReference>
<organism evidence="14 15">
    <name type="scientific">Stella humosa</name>
    <dbReference type="NCBI Taxonomy" id="94"/>
    <lineage>
        <taxon>Bacteria</taxon>
        <taxon>Pseudomonadati</taxon>
        <taxon>Pseudomonadota</taxon>
        <taxon>Alphaproteobacteria</taxon>
        <taxon>Rhodospirillales</taxon>
        <taxon>Stellaceae</taxon>
        <taxon>Stella</taxon>
    </lineage>
</organism>
<dbReference type="GO" id="GO:0036424">
    <property type="term" value="F:L-phosphoserine phosphatase activity"/>
    <property type="evidence" value="ECO:0007669"/>
    <property type="project" value="InterPro"/>
</dbReference>
<comment type="cofactor">
    <cofactor evidence="1">
        <name>Mg(2+)</name>
        <dbReference type="ChEBI" id="CHEBI:18420"/>
    </cofactor>
</comment>
<dbReference type="NCBIfam" id="TIGR01488">
    <property type="entry name" value="HAD-SF-IB"/>
    <property type="match status" value="1"/>
</dbReference>
<comment type="pathway">
    <text evidence="2">Amino-acid biosynthesis; L-serine biosynthesis; L-serine from 3-phospho-D-glycerate: step 3/3.</text>
</comment>